<evidence type="ECO:0000256" key="2">
    <source>
        <dbReference type="ARBA" id="ARBA00022692"/>
    </source>
</evidence>
<reference evidence="12" key="1">
    <citation type="submission" date="2021-01" db="EMBL/GenBank/DDBJ databases">
        <authorList>
            <person name="Corre E."/>
            <person name="Pelletier E."/>
            <person name="Niang G."/>
            <person name="Scheremetjew M."/>
            <person name="Finn R."/>
            <person name="Kale V."/>
            <person name="Holt S."/>
            <person name="Cochrane G."/>
            <person name="Meng A."/>
            <person name="Brown T."/>
            <person name="Cohen L."/>
        </authorList>
    </citation>
    <scope>NUCLEOTIDE SEQUENCE</scope>
    <source>
        <strain evidence="12">Pop2</strain>
    </source>
</reference>
<dbReference type="InterPro" id="IPR006189">
    <property type="entry name" value="CHASE_dom"/>
</dbReference>
<evidence type="ECO:0008006" key="13">
    <source>
        <dbReference type="Google" id="ProtNLM"/>
    </source>
</evidence>
<protein>
    <recommendedName>
        <fullName evidence="13">Guanylate cyclase domain-containing protein</fullName>
    </recommendedName>
</protein>
<dbReference type="InterPro" id="IPR001054">
    <property type="entry name" value="A/G_cyclase"/>
</dbReference>
<evidence type="ECO:0000256" key="9">
    <source>
        <dbReference type="SAM" id="Phobius"/>
    </source>
</evidence>
<evidence type="ECO:0000259" key="11">
    <source>
        <dbReference type="PROSITE" id="PS50839"/>
    </source>
</evidence>
<evidence type="ECO:0000256" key="1">
    <source>
        <dbReference type="ARBA" id="ARBA00004370"/>
    </source>
</evidence>
<dbReference type="GO" id="GO:0000166">
    <property type="term" value="F:nucleotide binding"/>
    <property type="evidence" value="ECO:0007669"/>
    <property type="project" value="UniProtKB-KW"/>
</dbReference>
<accession>A0A7S1YTM1</accession>
<feature type="region of interest" description="Disordered" evidence="8">
    <location>
        <begin position="1"/>
        <end position="78"/>
    </location>
</feature>
<dbReference type="CDD" id="cd07302">
    <property type="entry name" value="CHD"/>
    <property type="match status" value="1"/>
</dbReference>
<dbReference type="PROSITE" id="PS00452">
    <property type="entry name" value="GUANYLATE_CYCLASE_1"/>
    <property type="match status" value="1"/>
</dbReference>
<evidence type="ECO:0000259" key="10">
    <source>
        <dbReference type="PROSITE" id="PS50125"/>
    </source>
</evidence>
<dbReference type="GO" id="GO:0004016">
    <property type="term" value="F:adenylate cyclase activity"/>
    <property type="evidence" value="ECO:0007669"/>
    <property type="project" value="TreeGrafter"/>
</dbReference>
<sequence length="792" mass="88588">MDATSDQATLIPMMEEKKNQEDTDTPLNDSSSVSSNSRSELEEFKINDIEPREAGNSKESKENNGFIEVPNVNPNGVEYLPDEVSSKNNIEPYENAKTDFSFRPGEVLTEKTDEDCPSTIGRQSLTDSIRSKRSSMTSIWQKLAKKNDLWDMSSQSSDIDDDRVTPIECFVNAFSSATHWFRVTLKTAVTTPSILITCLVIFIAFVTCGALVVNGFDSAQVSARKETAESVAIQTDIFFTRVLEQAFVPLFTMAEFVHELTEFHELDFKIGDYCYNKTECLTSTAAPVPLEKPTHRNLTGVFATDYGVMIDKKFQQIASNVKEHSGLGKALVNIQLAPNAVVSLIHPLVNCEDFEDGYCLDSRGAWGHDLLNDPNRVGIARATVPADGVVTAGPLNLIQGGETFIARLPINMDGHSIIVDGVDYPCWGFAVVLLNWRTLKEQSDIYENFEREGMEFKLTRTDIKMEGTKRTEKVTTIAESSQAYLIAKDNVTLDLDTGDNGWVIAVGYRDGFSPNYKVWAYPIIFCCSFIFSFMVMLVLVSKRQHEFLLNKLLPPRVIRKLRKGKTVVEKYNMVTIFFSDIVGYTKMSSEMTPREVMKMLNSLYSIFDKLADKYNIFKVETIGDAYIALGGAPNKCSGPEAAERVTLFALEALQAVKDFETEDGAKIYIRAGLASGPIVAGVVGSSLPKYTMFGDTVNFASRMESTSIKMRLQVSPVTHRLLLDAPNYKFTCEQRREGGEIGVEVKGKGRQITYWVDSASRMTETRQTSARIREEELDREDDSQDCWENENV</sequence>
<proteinExistence type="inferred from homology"/>
<evidence type="ECO:0000256" key="6">
    <source>
        <dbReference type="ARBA" id="ARBA00023239"/>
    </source>
</evidence>
<feature type="transmembrane region" description="Helical" evidence="9">
    <location>
        <begin position="518"/>
        <end position="540"/>
    </location>
</feature>
<keyword evidence="6 7" id="KW-0456">Lyase</keyword>
<comment type="similarity">
    <text evidence="7">Belongs to the adenylyl cyclase class-4/guanylyl cyclase family.</text>
</comment>
<dbReference type="PROSITE" id="PS50125">
    <property type="entry name" value="GUANYLATE_CYCLASE_2"/>
    <property type="match status" value="1"/>
</dbReference>
<dbReference type="InterPro" id="IPR018297">
    <property type="entry name" value="A/G_cyclase_CS"/>
</dbReference>
<dbReference type="GO" id="GO:0004383">
    <property type="term" value="F:guanylate cyclase activity"/>
    <property type="evidence" value="ECO:0007669"/>
    <property type="project" value="TreeGrafter"/>
</dbReference>
<dbReference type="FunFam" id="3.30.70.1230:FF:000059">
    <property type="entry name" value="Guanylate cyclase"/>
    <property type="match status" value="1"/>
</dbReference>
<dbReference type="PANTHER" id="PTHR11920">
    <property type="entry name" value="GUANYLYL CYCLASE"/>
    <property type="match status" value="1"/>
</dbReference>
<gene>
    <name evidence="12" type="ORF">DBRI1063_LOCUS5100</name>
</gene>
<dbReference type="SMART" id="SM00044">
    <property type="entry name" value="CYCc"/>
    <property type="match status" value="1"/>
</dbReference>
<dbReference type="InterPro" id="IPR029787">
    <property type="entry name" value="Nucleotide_cyclase"/>
</dbReference>
<evidence type="ECO:0000256" key="8">
    <source>
        <dbReference type="SAM" id="MobiDB-lite"/>
    </source>
</evidence>
<evidence type="ECO:0000256" key="3">
    <source>
        <dbReference type="ARBA" id="ARBA00022741"/>
    </source>
</evidence>
<name>A0A7S1YTM1_9STRA</name>
<keyword evidence="5 9" id="KW-0472">Membrane</keyword>
<dbReference type="Pfam" id="PF00211">
    <property type="entry name" value="Guanylate_cyc"/>
    <property type="match status" value="1"/>
</dbReference>
<feature type="region of interest" description="Disordered" evidence="8">
    <location>
        <begin position="763"/>
        <end position="792"/>
    </location>
</feature>
<feature type="transmembrane region" description="Helical" evidence="9">
    <location>
        <begin position="194"/>
        <end position="216"/>
    </location>
</feature>
<feature type="compositionally biased region" description="Acidic residues" evidence="8">
    <location>
        <begin position="777"/>
        <end position="792"/>
    </location>
</feature>
<dbReference type="SUPFAM" id="SSF55073">
    <property type="entry name" value="Nucleotide cyclase"/>
    <property type="match status" value="1"/>
</dbReference>
<keyword evidence="3" id="KW-0547">Nucleotide-binding</keyword>
<evidence type="ECO:0000256" key="7">
    <source>
        <dbReference type="RuleBase" id="RU000405"/>
    </source>
</evidence>
<dbReference type="Gene3D" id="3.30.70.1230">
    <property type="entry name" value="Nucleotide cyclase"/>
    <property type="match status" value="1"/>
</dbReference>
<feature type="domain" description="CHASE" evidence="11">
    <location>
        <begin position="338"/>
        <end position="505"/>
    </location>
</feature>
<feature type="compositionally biased region" description="Basic and acidic residues" evidence="8">
    <location>
        <begin position="39"/>
        <end position="62"/>
    </location>
</feature>
<evidence type="ECO:0000313" key="12">
    <source>
        <dbReference type="EMBL" id="CAD9318873.1"/>
    </source>
</evidence>
<dbReference type="PANTHER" id="PTHR11920:SF335">
    <property type="entry name" value="GUANYLATE CYCLASE"/>
    <property type="match status" value="1"/>
</dbReference>
<dbReference type="InterPro" id="IPR050401">
    <property type="entry name" value="Cyclic_nucleotide_synthase"/>
</dbReference>
<keyword evidence="2 9" id="KW-0812">Transmembrane</keyword>
<dbReference type="AlphaFoldDB" id="A0A7S1YTM1"/>
<dbReference type="EMBL" id="HBGN01007995">
    <property type="protein sequence ID" value="CAD9318873.1"/>
    <property type="molecule type" value="Transcribed_RNA"/>
</dbReference>
<feature type="domain" description="Guanylate cyclase" evidence="10">
    <location>
        <begin position="575"/>
        <end position="704"/>
    </location>
</feature>
<evidence type="ECO:0000256" key="5">
    <source>
        <dbReference type="ARBA" id="ARBA00023136"/>
    </source>
</evidence>
<dbReference type="PROSITE" id="PS50839">
    <property type="entry name" value="CHASE"/>
    <property type="match status" value="1"/>
</dbReference>
<evidence type="ECO:0000256" key="4">
    <source>
        <dbReference type="ARBA" id="ARBA00022989"/>
    </source>
</evidence>
<dbReference type="GO" id="GO:0001653">
    <property type="term" value="F:peptide receptor activity"/>
    <property type="evidence" value="ECO:0007669"/>
    <property type="project" value="TreeGrafter"/>
</dbReference>
<keyword evidence="4 9" id="KW-1133">Transmembrane helix</keyword>
<dbReference type="GO" id="GO:0007168">
    <property type="term" value="P:receptor guanylyl cyclase signaling pathway"/>
    <property type="evidence" value="ECO:0007669"/>
    <property type="project" value="TreeGrafter"/>
</dbReference>
<dbReference type="GO" id="GO:0035556">
    <property type="term" value="P:intracellular signal transduction"/>
    <property type="evidence" value="ECO:0007669"/>
    <property type="project" value="InterPro"/>
</dbReference>
<dbReference type="GO" id="GO:0005886">
    <property type="term" value="C:plasma membrane"/>
    <property type="evidence" value="ECO:0007669"/>
    <property type="project" value="TreeGrafter"/>
</dbReference>
<organism evidence="12">
    <name type="scientific">Ditylum brightwellii</name>
    <dbReference type="NCBI Taxonomy" id="49249"/>
    <lineage>
        <taxon>Eukaryota</taxon>
        <taxon>Sar</taxon>
        <taxon>Stramenopiles</taxon>
        <taxon>Ochrophyta</taxon>
        <taxon>Bacillariophyta</taxon>
        <taxon>Mediophyceae</taxon>
        <taxon>Lithodesmiophycidae</taxon>
        <taxon>Lithodesmiales</taxon>
        <taxon>Lithodesmiaceae</taxon>
        <taxon>Ditylum</taxon>
    </lineage>
</organism>
<comment type="subcellular location">
    <subcellularLocation>
        <location evidence="1">Membrane</location>
    </subcellularLocation>
</comment>